<proteinExistence type="predicted"/>
<organism evidence="1">
    <name type="scientific">marine sediment metagenome</name>
    <dbReference type="NCBI Taxonomy" id="412755"/>
    <lineage>
        <taxon>unclassified sequences</taxon>
        <taxon>metagenomes</taxon>
        <taxon>ecological metagenomes</taxon>
    </lineage>
</organism>
<accession>A0A0F9ER17</accession>
<comment type="caution">
    <text evidence="1">The sequence shown here is derived from an EMBL/GenBank/DDBJ whole genome shotgun (WGS) entry which is preliminary data.</text>
</comment>
<dbReference type="EMBL" id="LAZR01033715">
    <property type="protein sequence ID" value="KKL47305.1"/>
    <property type="molecule type" value="Genomic_DNA"/>
</dbReference>
<dbReference type="AlphaFoldDB" id="A0A0F9ER17"/>
<name>A0A0F9ER17_9ZZZZ</name>
<reference evidence="1" key="1">
    <citation type="journal article" date="2015" name="Nature">
        <title>Complex archaea that bridge the gap between prokaryotes and eukaryotes.</title>
        <authorList>
            <person name="Spang A."/>
            <person name="Saw J.H."/>
            <person name="Jorgensen S.L."/>
            <person name="Zaremba-Niedzwiedzka K."/>
            <person name="Martijn J."/>
            <person name="Lind A.E."/>
            <person name="van Eijk R."/>
            <person name="Schleper C."/>
            <person name="Guy L."/>
            <person name="Ettema T.J."/>
        </authorList>
    </citation>
    <scope>NUCLEOTIDE SEQUENCE</scope>
</reference>
<protein>
    <submittedName>
        <fullName evidence="1">Uncharacterized protein</fullName>
    </submittedName>
</protein>
<sequence length="77" mass="9013">MNVDDEIYVRIIIKYTSKGKFVSVDDYYIQAKVISVIDDFLEIRFQEAPLYGVVSYVQNIRIPHMVIEHEIPTMSCI</sequence>
<gene>
    <name evidence="1" type="ORF">LCGC14_2336880</name>
</gene>
<evidence type="ECO:0000313" key="1">
    <source>
        <dbReference type="EMBL" id="KKL47305.1"/>
    </source>
</evidence>